<reference evidence="3 4" key="1">
    <citation type="submission" date="2016-07" db="EMBL/GenBank/DDBJ databases">
        <title>Pervasive Adenine N6-methylation of Active Genes in Fungi.</title>
        <authorList>
            <consortium name="DOE Joint Genome Institute"/>
            <person name="Mondo S.J."/>
            <person name="Dannebaum R.O."/>
            <person name="Kuo R.C."/>
            <person name="Labutti K."/>
            <person name="Haridas S."/>
            <person name="Kuo A."/>
            <person name="Salamov A."/>
            <person name="Ahrendt S.R."/>
            <person name="Lipzen A."/>
            <person name="Sullivan W."/>
            <person name="Andreopoulos W.B."/>
            <person name="Clum A."/>
            <person name="Lindquist E."/>
            <person name="Daum C."/>
            <person name="Ramamoorthy G.K."/>
            <person name="Gryganskyi A."/>
            <person name="Culley D."/>
            <person name="Magnuson J.K."/>
            <person name="James T.Y."/>
            <person name="O'Malley M.A."/>
            <person name="Stajich J.E."/>
            <person name="Spatafora J.W."/>
            <person name="Visel A."/>
            <person name="Grigoriev I.V."/>
        </authorList>
    </citation>
    <scope>NUCLEOTIDE SEQUENCE [LARGE SCALE GENOMIC DNA]</scope>
    <source>
        <strain evidence="3 4">CBS 115471</strain>
    </source>
</reference>
<sequence length="252" mass="26876">MASKVRASFERTGRNYIVTGGAQGIGLALTQAIAEMGGNVAILDLQDKPLNHFSQLANTHGVKLPYFRADVANERSFKVAFKGAVEALGSVDSLMTSAGIALEKPFGKHTWDEVNKILEVTGTFMATQLFAEQVEKQGKGGSAVLIASITSHTVLPSHRMSAYPASKELAPLGIRVNSISPGFIDTEQTKFVRDHNAKIADLMFNAPPLKRIGTTDDLVGSVVYLLSDASSYTTGTDIAITGALHVGRQIDT</sequence>
<dbReference type="InterPro" id="IPR002347">
    <property type="entry name" value="SDR_fam"/>
</dbReference>
<dbReference type="GO" id="GO:0016616">
    <property type="term" value="F:oxidoreductase activity, acting on the CH-OH group of donors, NAD or NADP as acceptor"/>
    <property type="evidence" value="ECO:0007669"/>
    <property type="project" value="UniProtKB-ARBA"/>
</dbReference>
<comment type="similarity">
    <text evidence="1">Belongs to the short-chain dehydrogenases/reductases (SDR) family.</text>
</comment>
<dbReference type="Proteomes" id="UP000193144">
    <property type="component" value="Unassembled WGS sequence"/>
</dbReference>
<dbReference type="GO" id="GO:0050664">
    <property type="term" value="F:oxidoreductase activity, acting on NAD(P)H, oxygen as acceptor"/>
    <property type="evidence" value="ECO:0007669"/>
    <property type="project" value="TreeGrafter"/>
</dbReference>
<evidence type="ECO:0000313" key="4">
    <source>
        <dbReference type="Proteomes" id="UP000193144"/>
    </source>
</evidence>
<dbReference type="Gene3D" id="3.40.50.720">
    <property type="entry name" value="NAD(P)-binding Rossmann-like Domain"/>
    <property type="match status" value="1"/>
</dbReference>
<dbReference type="InterPro" id="IPR036291">
    <property type="entry name" value="NAD(P)-bd_dom_sf"/>
</dbReference>
<evidence type="ECO:0000313" key="3">
    <source>
        <dbReference type="EMBL" id="ORY04274.1"/>
    </source>
</evidence>
<dbReference type="PRINTS" id="PR00081">
    <property type="entry name" value="GDHRDH"/>
</dbReference>
<dbReference type="Pfam" id="PF13561">
    <property type="entry name" value="adh_short_C2"/>
    <property type="match status" value="1"/>
</dbReference>
<dbReference type="OrthoDB" id="417891at2759"/>
<dbReference type="EMBL" id="MCFA01000137">
    <property type="protein sequence ID" value="ORY04274.1"/>
    <property type="molecule type" value="Genomic_DNA"/>
</dbReference>
<keyword evidence="4" id="KW-1185">Reference proteome</keyword>
<evidence type="ECO:0000256" key="1">
    <source>
        <dbReference type="ARBA" id="ARBA00006484"/>
    </source>
</evidence>
<dbReference type="PANTHER" id="PTHR43008:SF4">
    <property type="entry name" value="CHAIN DEHYDROGENASE, PUTATIVE (AFU_ORTHOLOGUE AFUA_4G08710)-RELATED"/>
    <property type="match status" value="1"/>
</dbReference>
<dbReference type="PANTHER" id="PTHR43008">
    <property type="entry name" value="BENZIL REDUCTASE"/>
    <property type="match status" value="1"/>
</dbReference>
<proteinExistence type="inferred from homology"/>
<name>A0A1Y1Z2D2_9PLEO</name>
<protein>
    <submittedName>
        <fullName evidence="3">Putative short-chain dehydrogenase</fullName>
    </submittedName>
</protein>
<evidence type="ECO:0000256" key="2">
    <source>
        <dbReference type="ARBA" id="ARBA00023002"/>
    </source>
</evidence>
<dbReference type="SUPFAM" id="SSF51735">
    <property type="entry name" value="NAD(P)-binding Rossmann-fold domains"/>
    <property type="match status" value="1"/>
</dbReference>
<keyword evidence="2" id="KW-0560">Oxidoreductase</keyword>
<accession>A0A1Y1Z2D2</accession>
<organism evidence="3 4">
    <name type="scientific">Clohesyomyces aquaticus</name>
    <dbReference type="NCBI Taxonomy" id="1231657"/>
    <lineage>
        <taxon>Eukaryota</taxon>
        <taxon>Fungi</taxon>
        <taxon>Dikarya</taxon>
        <taxon>Ascomycota</taxon>
        <taxon>Pezizomycotina</taxon>
        <taxon>Dothideomycetes</taxon>
        <taxon>Pleosporomycetidae</taxon>
        <taxon>Pleosporales</taxon>
        <taxon>Lindgomycetaceae</taxon>
        <taxon>Clohesyomyces</taxon>
    </lineage>
</organism>
<dbReference type="STRING" id="1231657.A0A1Y1Z2D2"/>
<comment type="caution">
    <text evidence="3">The sequence shown here is derived from an EMBL/GenBank/DDBJ whole genome shotgun (WGS) entry which is preliminary data.</text>
</comment>
<gene>
    <name evidence="3" type="ORF">BCR34DRAFT_591280</name>
</gene>
<dbReference type="AlphaFoldDB" id="A0A1Y1Z2D2"/>